<evidence type="ECO:0000256" key="3">
    <source>
        <dbReference type="ARBA" id="ARBA00022475"/>
    </source>
</evidence>
<feature type="compositionally biased region" description="Acidic residues" evidence="7">
    <location>
        <begin position="1"/>
        <end position="11"/>
    </location>
</feature>
<dbReference type="GO" id="GO:0071973">
    <property type="term" value="P:bacterial-type flagellum-dependent cell motility"/>
    <property type="evidence" value="ECO:0007669"/>
    <property type="project" value="InterPro"/>
</dbReference>
<gene>
    <name evidence="9" type="ORF">MNBD_DELTA03-305</name>
</gene>
<dbReference type="SUPFAM" id="SSF101801">
    <property type="entry name" value="Surface presentation of antigens (SPOA)"/>
    <property type="match status" value="1"/>
</dbReference>
<sequence length="144" mass="15275">MAEENTTETTEETPAAPAAEPDTGTDDWAAALDDQNKDDGAPASFNELGNGAAVGDEEANNLDFLLDIPLKVTVELGNTSMIINDMLQLSQGSVVELNKGAGEPVEIFVNSKLLGKGEVIVVNDRFGVRITEIISQAERIKNMG</sequence>
<evidence type="ECO:0000256" key="6">
    <source>
        <dbReference type="ARBA" id="ARBA00023136"/>
    </source>
</evidence>
<evidence type="ECO:0000256" key="7">
    <source>
        <dbReference type="SAM" id="MobiDB-lite"/>
    </source>
</evidence>
<comment type="similarity">
    <text evidence="2">Belongs to the FliN/MopA/SpaO family.</text>
</comment>
<dbReference type="InterPro" id="IPR001543">
    <property type="entry name" value="FliN-like_C"/>
</dbReference>
<dbReference type="Pfam" id="PF01052">
    <property type="entry name" value="FliMN_C"/>
    <property type="match status" value="1"/>
</dbReference>
<dbReference type="InterPro" id="IPR001172">
    <property type="entry name" value="FliN_T3SS_HrcQb"/>
</dbReference>
<evidence type="ECO:0000256" key="4">
    <source>
        <dbReference type="ARBA" id="ARBA00022500"/>
    </source>
</evidence>
<keyword evidence="4" id="KW-0145">Chemotaxis</keyword>
<evidence type="ECO:0000259" key="8">
    <source>
        <dbReference type="Pfam" id="PF01052"/>
    </source>
</evidence>
<feature type="domain" description="Flagellar motor switch protein FliN-like C-terminal" evidence="8">
    <location>
        <begin position="65"/>
        <end position="134"/>
    </location>
</feature>
<dbReference type="EMBL" id="UOEX01000096">
    <property type="protein sequence ID" value="VAW34337.1"/>
    <property type="molecule type" value="Genomic_DNA"/>
</dbReference>
<dbReference type="Gene3D" id="2.30.330.10">
    <property type="entry name" value="SpoA-like"/>
    <property type="match status" value="1"/>
</dbReference>
<keyword evidence="3" id="KW-1003">Cell membrane</keyword>
<keyword evidence="9" id="KW-0282">Flagellum</keyword>
<dbReference type="GO" id="GO:0006935">
    <property type="term" value="P:chemotaxis"/>
    <property type="evidence" value="ECO:0007669"/>
    <property type="project" value="UniProtKB-KW"/>
</dbReference>
<dbReference type="NCBIfam" id="TIGR02480">
    <property type="entry name" value="fliN"/>
    <property type="match status" value="1"/>
</dbReference>
<dbReference type="GO" id="GO:0005886">
    <property type="term" value="C:plasma membrane"/>
    <property type="evidence" value="ECO:0007669"/>
    <property type="project" value="UniProtKB-SubCell"/>
</dbReference>
<dbReference type="InterPro" id="IPR051469">
    <property type="entry name" value="FliN/MopA/SpaO"/>
</dbReference>
<keyword evidence="5" id="KW-0283">Flagellar rotation</keyword>
<dbReference type="AlphaFoldDB" id="A0A3B0V8B2"/>
<evidence type="ECO:0000256" key="2">
    <source>
        <dbReference type="ARBA" id="ARBA00009226"/>
    </source>
</evidence>
<proteinExistence type="inferred from homology"/>
<evidence type="ECO:0000313" key="9">
    <source>
        <dbReference type="EMBL" id="VAW34337.1"/>
    </source>
</evidence>
<organism evidence="9">
    <name type="scientific">hydrothermal vent metagenome</name>
    <dbReference type="NCBI Taxonomy" id="652676"/>
    <lineage>
        <taxon>unclassified sequences</taxon>
        <taxon>metagenomes</taxon>
        <taxon>ecological metagenomes</taxon>
    </lineage>
</organism>
<comment type="subcellular location">
    <subcellularLocation>
        <location evidence="1">Cell membrane</location>
        <topology evidence="1">Peripheral membrane protein</topology>
        <orientation evidence="1">Cytoplasmic side</orientation>
    </subcellularLocation>
</comment>
<feature type="region of interest" description="Disordered" evidence="7">
    <location>
        <begin position="1"/>
        <end position="52"/>
    </location>
</feature>
<dbReference type="PRINTS" id="PR00956">
    <property type="entry name" value="FLGMOTORFLIN"/>
</dbReference>
<reference evidence="9" key="1">
    <citation type="submission" date="2018-06" db="EMBL/GenBank/DDBJ databases">
        <authorList>
            <person name="Zhirakovskaya E."/>
        </authorList>
    </citation>
    <scope>NUCLEOTIDE SEQUENCE</scope>
</reference>
<protein>
    <submittedName>
        <fullName evidence="9">Flagellar motor switch protein FliN</fullName>
    </submittedName>
</protein>
<dbReference type="InterPro" id="IPR036429">
    <property type="entry name" value="SpoA-like_sf"/>
</dbReference>
<dbReference type="GO" id="GO:0009425">
    <property type="term" value="C:bacterial-type flagellum basal body"/>
    <property type="evidence" value="ECO:0007669"/>
    <property type="project" value="InterPro"/>
</dbReference>
<dbReference type="PANTHER" id="PTHR43484">
    <property type="match status" value="1"/>
</dbReference>
<keyword evidence="9" id="KW-0969">Cilium</keyword>
<keyword evidence="6" id="KW-0472">Membrane</keyword>
<feature type="compositionally biased region" description="Low complexity" evidence="7">
    <location>
        <begin position="12"/>
        <end position="21"/>
    </location>
</feature>
<accession>A0A3B0V8B2</accession>
<dbReference type="InterPro" id="IPR012826">
    <property type="entry name" value="FliN"/>
</dbReference>
<dbReference type="GO" id="GO:0003774">
    <property type="term" value="F:cytoskeletal motor activity"/>
    <property type="evidence" value="ECO:0007669"/>
    <property type="project" value="InterPro"/>
</dbReference>
<evidence type="ECO:0000256" key="1">
    <source>
        <dbReference type="ARBA" id="ARBA00004413"/>
    </source>
</evidence>
<evidence type="ECO:0000256" key="5">
    <source>
        <dbReference type="ARBA" id="ARBA00022779"/>
    </source>
</evidence>
<dbReference type="PANTHER" id="PTHR43484:SF1">
    <property type="entry name" value="FLAGELLAR MOTOR SWITCH PROTEIN FLIN"/>
    <property type="match status" value="1"/>
</dbReference>
<name>A0A3B0V8B2_9ZZZZ</name>
<keyword evidence="9" id="KW-0966">Cell projection</keyword>